<protein>
    <submittedName>
        <fullName evidence="1">Uncharacterized protein</fullName>
    </submittedName>
</protein>
<name>A0ABN8XHJ5_9BACT</name>
<dbReference type="Proteomes" id="UP001161497">
    <property type="component" value="Chromosome"/>
</dbReference>
<gene>
    <name evidence="1" type="ORF">MFUM_1535</name>
</gene>
<dbReference type="EMBL" id="OX458932">
    <property type="protein sequence ID" value="CAI9085876.1"/>
    <property type="molecule type" value="Genomic_DNA"/>
</dbReference>
<keyword evidence="2" id="KW-1185">Reference proteome</keyword>
<sequence>MLIARLVKHAIYWVLAVLKLITKFNSELHDPQVEASAPVIESRF</sequence>
<evidence type="ECO:0000313" key="1">
    <source>
        <dbReference type="EMBL" id="CAI9085876.1"/>
    </source>
</evidence>
<organism evidence="1 2">
    <name type="scientific">Candidatus Methylacidiphilum fumarolicum</name>
    <dbReference type="NCBI Taxonomy" id="591154"/>
    <lineage>
        <taxon>Bacteria</taxon>
        <taxon>Pseudomonadati</taxon>
        <taxon>Verrucomicrobiota</taxon>
        <taxon>Methylacidiphilae</taxon>
        <taxon>Methylacidiphilales</taxon>
        <taxon>Methylacidiphilaceae</taxon>
        <taxon>Methylacidiphilum (ex Ratnadevi et al. 2023)</taxon>
    </lineage>
</organism>
<evidence type="ECO:0000313" key="2">
    <source>
        <dbReference type="Proteomes" id="UP001161497"/>
    </source>
</evidence>
<accession>A0ABN8XHJ5</accession>
<reference evidence="1" key="1">
    <citation type="submission" date="2023-03" db="EMBL/GenBank/DDBJ databases">
        <authorList>
            <person name="Cremers G."/>
            <person name="Picone N."/>
        </authorList>
    </citation>
    <scope>NUCLEOTIDE SEQUENCE</scope>
    <source>
        <strain evidence="1">Sample_alias</strain>
    </source>
</reference>
<proteinExistence type="predicted"/>